<comment type="caution">
    <text evidence="1">The sequence shown here is derived from an EMBL/GenBank/DDBJ whole genome shotgun (WGS) entry which is preliminary data.</text>
</comment>
<proteinExistence type="predicted"/>
<sequence length="82" mass="9777">MLALPYVIEYKWKIYATEPIIYLDVMITFKFTADWNVARYLYSTQSCIDKARPVKFGEHPNIDCFNEPTVIRVRVTKDYHIL</sequence>
<gene>
    <name evidence="1" type="ORF">GLOIN_2v1869391</name>
</gene>
<dbReference type="Proteomes" id="UP000018888">
    <property type="component" value="Unassembled WGS sequence"/>
</dbReference>
<evidence type="ECO:0000313" key="2">
    <source>
        <dbReference type="Proteomes" id="UP000018888"/>
    </source>
</evidence>
<keyword evidence="2" id="KW-1185">Reference proteome</keyword>
<dbReference type="AlphaFoldDB" id="A0A2P4QQN5"/>
<reference evidence="1 2" key="2">
    <citation type="journal article" date="2018" name="New Phytol.">
        <title>High intraspecific genome diversity in the model arbuscular mycorrhizal symbiont Rhizophagus irregularis.</title>
        <authorList>
            <person name="Chen E.C.H."/>
            <person name="Morin E."/>
            <person name="Beaudet D."/>
            <person name="Noel J."/>
            <person name="Yildirir G."/>
            <person name="Ndikumana S."/>
            <person name="Charron P."/>
            <person name="St-Onge C."/>
            <person name="Giorgi J."/>
            <person name="Kruger M."/>
            <person name="Marton T."/>
            <person name="Ropars J."/>
            <person name="Grigoriev I.V."/>
            <person name="Hainaut M."/>
            <person name="Henrissat B."/>
            <person name="Roux C."/>
            <person name="Martin F."/>
            <person name="Corradi N."/>
        </authorList>
    </citation>
    <scope>NUCLEOTIDE SEQUENCE [LARGE SCALE GENOMIC DNA]</scope>
    <source>
        <strain evidence="1 2">DAOM 197198</strain>
    </source>
</reference>
<evidence type="ECO:0000313" key="1">
    <source>
        <dbReference type="EMBL" id="POG79946.1"/>
    </source>
</evidence>
<dbReference type="EMBL" id="AUPC02000021">
    <property type="protein sequence ID" value="POG79946.1"/>
    <property type="molecule type" value="Genomic_DNA"/>
</dbReference>
<feature type="non-terminal residue" evidence="1">
    <location>
        <position position="82"/>
    </location>
</feature>
<organism evidence="1 2">
    <name type="scientific">Rhizophagus irregularis (strain DAOM 181602 / DAOM 197198 / MUCL 43194)</name>
    <name type="common">Arbuscular mycorrhizal fungus</name>
    <name type="synonym">Glomus intraradices</name>
    <dbReference type="NCBI Taxonomy" id="747089"/>
    <lineage>
        <taxon>Eukaryota</taxon>
        <taxon>Fungi</taxon>
        <taxon>Fungi incertae sedis</taxon>
        <taxon>Mucoromycota</taxon>
        <taxon>Glomeromycotina</taxon>
        <taxon>Glomeromycetes</taxon>
        <taxon>Glomerales</taxon>
        <taxon>Glomeraceae</taxon>
        <taxon>Rhizophagus</taxon>
    </lineage>
</organism>
<accession>A0A2P4QQN5</accession>
<reference evidence="1 2" key="1">
    <citation type="journal article" date="2013" name="Proc. Natl. Acad. Sci. U.S.A.">
        <title>Genome of an arbuscular mycorrhizal fungus provides insight into the oldest plant symbiosis.</title>
        <authorList>
            <person name="Tisserant E."/>
            <person name="Malbreil M."/>
            <person name="Kuo A."/>
            <person name="Kohler A."/>
            <person name="Symeonidi A."/>
            <person name="Balestrini R."/>
            <person name="Charron P."/>
            <person name="Duensing N."/>
            <person name="Frei Dit Frey N."/>
            <person name="Gianinazzi-Pearson V."/>
            <person name="Gilbert L.B."/>
            <person name="Handa Y."/>
            <person name="Herr J.R."/>
            <person name="Hijri M."/>
            <person name="Koul R."/>
            <person name="Kawaguchi M."/>
            <person name="Krajinski F."/>
            <person name="Lammers P.J."/>
            <person name="Masclaux F.G."/>
            <person name="Murat C."/>
            <person name="Morin E."/>
            <person name="Ndikumana S."/>
            <person name="Pagni M."/>
            <person name="Petitpierre D."/>
            <person name="Requena N."/>
            <person name="Rosikiewicz P."/>
            <person name="Riley R."/>
            <person name="Saito K."/>
            <person name="San Clemente H."/>
            <person name="Shapiro H."/>
            <person name="van Tuinen D."/>
            <person name="Becard G."/>
            <person name="Bonfante P."/>
            <person name="Paszkowski U."/>
            <person name="Shachar-Hill Y.Y."/>
            <person name="Tuskan G.A."/>
            <person name="Young P.W."/>
            <person name="Sanders I.R."/>
            <person name="Henrissat B."/>
            <person name="Rensing S.A."/>
            <person name="Grigoriev I.V."/>
            <person name="Corradi N."/>
            <person name="Roux C."/>
            <person name="Martin F."/>
        </authorList>
    </citation>
    <scope>NUCLEOTIDE SEQUENCE [LARGE SCALE GENOMIC DNA]</scope>
    <source>
        <strain evidence="1 2">DAOM 197198</strain>
    </source>
</reference>
<name>A0A2P4QQN5_RHIID</name>
<protein>
    <submittedName>
        <fullName evidence="1">Uncharacterized protein</fullName>
    </submittedName>
</protein>